<dbReference type="Proteomes" id="UP001233999">
    <property type="component" value="Unassembled WGS sequence"/>
</dbReference>
<feature type="non-terminal residue" evidence="1">
    <location>
        <position position="1"/>
    </location>
</feature>
<organism evidence="1 2">
    <name type="scientific">Diploptera punctata</name>
    <name type="common">Pacific beetle cockroach</name>
    <dbReference type="NCBI Taxonomy" id="6984"/>
    <lineage>
        <taxon>Eukaryota</taxon>
        <taxon>Metazoa</taxon>
        <taxon>Ecdysozoa</taxon>
        <taxon>Arthropoda</taxon>
        <taxon>Hexapoda</taxon>
        <taxon>Insecta</taxon>
        <taxon>Pterygota</taxon>
        <taxon>Neoptera</taxon>
        <taxon>Polyneoptera</taxon>
        <taxon>Dictyoptera</taxon>
        <taxon>Blattodea</taxon>
        <taxon>Blaberoidea</taxon>
        <taxon>Blaberidae</taxon>
        <taxon>Diplopterinae</taxon>
        <taxon>Diploptera</taxon>
    </lineage>
</organism>
<dbReference type="EMBL" id="JASPKZ010004955">
    <property type="protein sequence ID" value="KAJ9589279.1"/>
    <property type="molecule type" value="Genomic_DNA"/>
</dbReference>
<proteinExistence type="predicted"/>
<protein>
    <submittedName>
        <fullName evidence="1">Uncharacterized protein</fullName>
    </submittedName>
</protein>
<evidence type="ECO:0000313" key="1">
    <source>
        <dbReference type="EMBL" id="KAJ9589279.1"/>
    </source>
</evidence>
<name>A0AAD7ZYP1_DIPPU</name>
<accession>A0AAD7ZYP1</accession>
<reference evidence="1" key="2">
    <citation type="submission" date="2023-05" db="EMBL/GenBank/DDBJ databases">
        <authorList>
            <person name="Fouks B."/>
        </authorList>
    </citation>
    <scope>NUCLEOTIDE SEQUENCE</scope>
    <source>
        <strain evidence="1">Stay&amp;Tobe</strain>
        <tissue evidence="1">Testes</tissue>
    </source>
</reference>
<reference evidence="1" key="1">
    <citation type="journal article" date="2023" name="IScience">
        <title>Live-bearing cockroach genome reveals convergent evolutionary mechanisms linked to viviparity in insects and beyond.</title>
        <authorList>
            <person name="Fouks B."/>
            <person name="Harrison M.C."/>
            <person name="Mikhailova A.A."/>
            <person name="Marchal E."/>
            <person name="English S."/>
            <person name="Carruthers M."/>
            <person name="Jennings E.C."/>
            <person name="Chiamaka E.L."/>
            <person name="Frigard R.A."/>
            <person name="Pippel M."/>
            <person name="Attardo G.M."/>
            <person name="Benoit J.B."/>
            <person name="Bornberg-Bauer E."/>
            <person name="Tobe S.S."/>
        </authorList>
    </citation>
    <scope>NUCLEOTIDE SEQUENCE</scope>
    <source>
        <strain evidence="1">Stay&amp;Tobe</strain>
    </source>
</reference>
<dbReference type="AlphaFoldDB" id="A0AAD7ZYP1"/>
<gene>
    <name evidence="1" type="ORF">L9F63_017524</name>
</gene>
<keyword evidence="2" id="KW-1185">Reference proteome</keyword>
<comment type="caution">
    <text evidence="1">The sequence shown here is derived from an EMBL/GenBank/DDBJ whole genome shotgun (WGS) entry which is preliminary data.</text>
</comment>
<sequence length="152" mass="17959">KIRLLVHPTYVCSHEVQRSCRCLVILEYSAYFICSALHIHHSDQTTRIYHEARLQKYLNVGNVQHSSHKNWLLLHMEAIDYWAKITIDRIHHNVVNENANVVMNSADYDMKMAALLNSEAYKPHTSDPMTYKDQTYKHKQRLLNVQHLSQNY</sequence>
<evidence type="ECO:0000313" key="2">
    <source>
        <dbReference type="Proteomes" id="UP001233999"/>
    </source>
</evidence>
<feature type="non-terminal residue" evidence="1">
    <location>
        <position position="152"/>
    </location>
</feature>